<name>A0A0E9XY49_ANGAN</name>
<dbReference type="EMBL" id="GBXM01000915">
    <property type="protein sequence ID" value="JAI07663.1"/>
    <property type="molecule type" value="Transcribed_RNA"/>
</dbReference>
<proteinExistence type="predicted"/>
<dbReference type="AlphaFoldDB" id="A0A0E9XY49"/>
<evidence type="ECO:0000313" key="1">
    <source>
        <dbReference type="EMBL" id="JAI07663.1"/>
    </source>
</evidence>
<accession>A0A0E9XY49</accession>
<reference evidence="1" key="2">
    <citation type="journal article" date="2015" name="Fish Shellfish Immunol.">
        <title>Early steps in the European eel (Anguilla anguilla)-Vibrio vulnificus interaction in the gills: Role of the RtxA13 toxin.</title>
        <authorList>
            <person name="Callol A."/>
            <person name="Pajuelo D."/>
            <person name="Ebbesson L."/>
            <person name="Teles M."/>
            <person name="MacKenzie S."/>
            <person name="Amaro C."/>
        </authorList>
    </citation>
    <scope>NUCLEOTIDE SEQUENCE</scope>
</reference>
<protein>
    <submittedName>
        <fullName evidence="1">Uncharacterized protein</fullName>
    </submittedName>
</protein>
<reference evidence="1" key="1">
    <citation type="submission" date="2014-11" db="EMBL/GenBank/DDBJ databases">
        <authorList>
            <person name="Amaro Gonzalez C."/>
        </authorList>
    </citation>
    <scope>NUCLEOTIDE SEQUENCE</scope>
</reference>
<sequence length="23" mass="2517">MTCKGVSGFLESIPFRVNSNSRS</sequence>
<organism evidence="1">
    <name type="scientific">Anguilla anguilla</name>
    <name type="common">European freshwater eel</name>
    <name type="synonym">Muraena anguilla</name>
    <dbReference type="NCBI Taxonomy" id="7936"/>
    <lineage>
        <taxon>Eukaryota</taxon>
        <taxon>Metazoa</taxon>
        <taxon>Chordata</taxon>
        <taxon>Craniata</taxon>
        <taxon>Vertebrata</taxon>
        <taxon>Euteleostomi</taxon>
        <taxon>Actinopterygii</taxon>
        <taxon>Neopterygii</taxon>
        <taxon>Teleostei</taxon>
        <taxon>Anguilliformes</taxon>
        <taxon>Anguillidae</taxon>
        <taxon>Anguilla</taxon>
    </lineage>
</organism>